<sequence>MKTIAALIPLTRKNSEHHFGISIISGSIKALELNLAELHPKELEIYSSYKHERRKMSYLLGRLSAKRAISELTHFNPFNAIFIDVAVFEFPVVKCLAIQNIQLSISHCNNIGLSIAFPESHPMGIDFEEINTNNRGVLKDQMTLEEIQLVEYLFSEEAKGYTLLWTAKEALSKIFRTGLMIDFKLLELDEIVKKGTVWESTFKYCGQYKAISYFSGTYVCSLVLPKYSSFNISELLKVFKFLD</sequence>
<gene>
    <name evidence="3" type="ORF">Q4Q40_22045</name>
</gene>
<dbReference type="InterPro" id="IPR008278">
    <property type="entry name" value="4-PPantetheinyl_Trfase_dom"/>
</dbReference>
<name>A0ABT8WUM0_9FLAO</name>
<feature type="domain" description="4'-phosphopantetheinyl transferase" evidence="2">
    <location>
        <begin position="122"/>
        <end position="196"/>
    </location>
</feature>
<dbReference type="Gene3D" id="3.90.470.20">
    <property type="entry name" value="4'-phosphopantetheinyl transferase domain"/>
    <property type="match status" value="1"/>
</dbReference>
<keyword evidence="1 3" id="KW-0808">Transferase</keyword>
<proteinExistence type="predicted"/>
<dbReference type="Pfam" id="PF01648">
    <property type="entry name" value="ACPS"/>
    <property type="match status" value="1"/>
</dbReference>
<reference evidence="3" key="1">
    <citation type="submission" date="2023-07" db="EMBL/GenBank/DDBJ databases">
        <title>Two novel species in the genus Flavivirga.</title>
        <authorList>
            <person name="Kwon K."/>
        </authorList>
    </citation>
    <scope>NUCLEOTIDE SEQUENCE</scope>
    <source>
        <strain evidence="3">KACC 14158</strain>
    </source>
</reference>
<dbReference type="GO" id="GO:0016740">
    <property type="term" value="F:transferase activity"/>
    <property type="evidence" value="ECO:0007669"/>
    <property type="project" value="UniProtKB-KW"/>
</dbReference>
<evidence type="ECO:0000256" key="1">
    <source>
        <dbReference type="ARBA" id="ARBA00022679"/>
    </source>
</evidence>
<evidence type="ECO:0000313" key="4">
    <source>
        <dbReference type="Proteomes" id="UP001176806"/>
    </source>
</evidence>
<keyword evidence="4" id="KW-1185">Reference proteome</keyword>
<dbReference type="RefSeq" id="WP_303304223.1">
    <property type="nucleotide sequence ID" value="NZ_BAABDA010000011.1"/>
</dbReference>
<evidence type="ECO:0000313" key="3">
    <source>
        <dbReference type="EMBL" id="MDO5976892.1"/>
    </source>
</evidence>
<accession>A0ABT8WUM0</accession>
<protein>
    <submittedName>
        <fullName evidence="3">4'-phosphopantetheinyl transferase superfamily protein</fullName>
    </submittedName>
</protein>
<dbReference type="SUPFAM" id="SSF56214">
    <property type="entry name" value="4'-phosphopantetheinyl transferase"/>
    <property type="match status" value="2"/>
</dbReference>
<organism evidence="3 4">
    <name type="scientific">Flavivirga jejuensis</name>
    <dbReference type="NCBI Taxonomy" id="870487"/>
    <lineage>
        <taxon>Bacteria</taxon>
        <taxon>Pseudomonadati</taxon>
        <taxon>Bacteroidota</taxon>
        <taxon>Flavobacteriia</taxon>
        <taxon>Flavobacteriales</taxon>
        <taxon>Flavobacteriaceae</taxon>
        <taxon>Flavivirga</taxon>
    </lineage>
</organism>
<comment type="caution">
    <text evidence="3">The sequence shown here is derived from an EMBL/GenBank/DDBJ whole genome shotgun (WGS) entry which is preliminary data.</text>
</comment>
<dbReference type="InterPro" id="IPR037143">
    <property type="entry name" value="4-PPantetheinyl_Trfase_dom_sf"/>
</dbReference>
<dbReference type="Proteomes" id="UP001176806">
    <property type="component" value="Unassembled WGS sequence"/>
</dbReference>
<dbReference type="EMBL" id="JAUOEL010000009">
    <property type="protein sequence ID" value="MDO5976892.1"/>
    <property type="molecule type" value="Genomic_DNA"/>
</dbReference>
<evidence type="ECO:0000259" key="2">
    <source>
        <dbReference type="Pfam" id="PF01648"/>
    </source>
</evidence>